<organism evidence="12 14">
    <name type="scientific">Phoenix dactylifera</name>
    <name type="common">Date palm</name>
    <dbReference type="NCBI Taxonomy" id="42345"/>
    <lineage>
        <taxon>Eukaryota</taxon>
        <taxon>Viridiplantae</taxon>
        <taxon>Streptophyta</taxon>
        <taxon>Embryophyta</taxon>
        <taxon>Tracheophyta</taxon>
        <taxon>Spermatophyta</taxon>
        <taxon>Magnoliopsida</taxon>
        <taxon>Liliopsida</taxon>
        <taxon>Arecaceae</taxon>
        <taxon>Coryphoideae</taxon>
        <taxon>Phoeniceae</taxon>
        <taxon>Phoenix</taxon>
    </lineage>
</organism>
<dbReference type="EC" id="2.3.1.225" evidence="10"/>
<evidence type="ECO:0000256" key="10">
    <source>
        <dbReference type="RuleBase" id="RU079119"/>
    </source>
</evidence>
<evidence type="ECO:0000259" key="11">
    <source>
        <dbReference type="Pfam" id="PF01529"/>
    </source>
</evidence>
<dbReference type="OrthoDB" id="9909019at2759"/>
<proteinExistence type="inferred from homology"/>
<keyword evidence="12" id="KW-1185">Reference proteome</keyword>
<feature type="transmembrane region" description="Helical" evidence="10">
    <location>
        <begin position="207"/>
        <end position="229"/>
    </location>
</feature>
<feature type="transmembrane region" description="Helical" evidence="10">
    <location>
        <begin position="72"/>
        <end position="91"/>
    </location>
</feature>
<dbReference type="GO" id="GO:0019706">
    <property type="term" value="F:protein-cysteine S-palmitoyltransferase activity"/>
    <property type="evidence" value="ECO:0007669"/>
    <property type="project" value="UniProtKB-EC"/>
</dbReference>
<evidence type="ECO:0000256" key="6">
    <source>
        <dbReference type="ARBA" id="ARBA00023136"/>
    </source>
</evidence>
<feature type="transmembrane region" description="Helical" evidence="10">
    <location>
        <begin position="40"/>
        <end position="60"/>
    </location>
</feature>
<keyword evidence="3 10" id="KW-0808">Transferase</keyword>
<comment type="subcellular location">
    <subcellularLocation>
        <location evidence="1">Endomembrane system</location>
        <topology evidence="1">Multi-pass membrane protein</topology>
    </subcellularLocation>
</comment>
<sequence length="344" mass="39849">MRTAGSFAPVREVREAWGRLSDGCLARFPCLADPARRSSLGLKVALVLLHVVIVGALFPLDTDLVRRTREHPWYTVIYLVLFLATLVQYFFTSNSSPGYVIDAMRAWDGTHAAFTNRRQSAPRHGKFVSSTDINQSGKIDSRMNWLKLVTGLYLPGSSSRSWTCTYCHIIQPPRTKHCHDCDKCVLRFDHHCAWLGTCIGKGNHCRFWWYIFEETILCIWTGILYISCLRSNAIKAWWKEFIMIVLFAVLVFCFIFLFLLLLFHSYLALTNQTTFELTRRRRISYFRGIPRSVRLFSKGICRNLYMFCCSCDTMYTLEAVPPREELEARARPYTCLDIMSCRCC</sequence>
<dbReference type="RefSeq" id="XP_008811997.1">
    <property type="nucleotide sequence ID" value="XM_008813775.4"/>
</dbReference>
<keyword evidence="5 10" id="KW-1133">Transmembrane helix</keyword>
<evidence type="ECO:0000256" key="2">
    <source>
        <dbReference type="ARBA" id="ARBA00008574"/>
    </source>
</evidence>
<keyword evidence="7" id="KW-0564">Palmitate</keyword>
<keyword evidence="8" id="KW-0449">Lipoprotein</keyword>
<keyword evidence="9 10" id="KW-0012">Acyltransferase</keyword>
<dbReference type="AlphaFoldDB" id="A0A8B7D2Y5"/>
<comment type="similarity">
    <text evidence="2 10">Belongs to the DHHC palmitoyltransferase family.</text>
</comment>
<evidence type="ECO:0000256" key="7">
    <source>
        <dbReference type="ARBA" id="ARBA00023139"/>
    </source>
</evidence>
<dbReference type="KEGG" id="pda:103722986"/>
<dbReference type="Pfam" id="PF01529">
    <property type="entry name" value="DHHC"/>
    <property type="match status" value="1"/>
</dbReference>
<dbReference type="GO" id="GO:0005783">
    <property type="term" value="C:endoplasmic reticulum"/>
    <property type="evidence" value="ECO:0007669"/>
    <property type="project" value="TreeGrafter"/>
</dbReference>
<name>A0A8B7D2Y5_PHODC</name>
<dbReference type="GO" id="GO:0005794">
    <property type="term" value="C:Golgi apparatus"/>
    <property type="evidence" value="ECO:0007669"/>
    <property type="project" value="TreeGrafter"/>
</dbReference>
<dbReference type="PANTHER" id="PTHR22883:SF301">
    <property type="entry name" value="PALMITOYLTRANSFERASE ZDHHC12"/>
    <property type="match status" value="1"/>
</dbReference>
<evidence type="ECO:0000256" key="8">
    <source>
        <dbReference type="ARBA" id="ARBA00023288"/>
    </source>
</evidence>
<dbReference type="Proteomes" id="UP000228380">
    <property type="component" value="Chromosome 18"/>
</dbReference>
<evidence type="ECO:0000256" key="9">
    <source>
        <dbReference type="ARBA" id="ARBA00023315"/>
    </source>
</evidence>
<feature type="transmembrane region" description="Helical" evidence="10">
    <location>
        <begin position="241"/>
        <end position="263"/>
    </location>
</feature>
<reference evidence="13 14" key="2">
    <citation type="submission" date="2025-04" db="UniProtKB">
        <authorList>
            <consortium name="RefSeq"/>
        </authorList>
    </citation>
    <scope>IDENTIFICATION</scope>
    <source>
        <tissue evidence="13 14">Young leaves</tissue>
    </source>
</reference>
<gene>
    <name evidence="13 14" type="primary">LOC103722986</name>
</gene>
<accession>A0A8B7D2Y5</accession>
<evidence type="ECO:0000256" key="1">
    <source>
        <dbReference type="ARBA" id="ARBA00004127"/>
    </source>
</evidence>
<dbReference type="PROSITE" id="PS50216">
    <property type="entry name" value="DHHC"/>
    <property type="match status" value="1"/>
</dbReference>
<dbReference type="RefSeq" id="XP_008811981.1">
    <property type="nucleotide sequence ID" value="XM_008813759.4"/>
</dbReference>
<evidence type="ECO:0000256" key="4">
    <source>
        <dbReference type="ARBA" id="ARBA00022692"/>
    </source>
</evidence>
<comment type="catalytic activity">
    <reaction evidence="10">
        <text>L-cysteinyl-[protein] + hexadecanoyl-CoA = S-hexadecanoyl-L-cysteinyl-[protein] + CoA</text>
        <dbReference type="Rhea" id="RHEA:36683"/>
        <dbReference type="Rhea" id="RHEA-COMP:10131"/>
        <dbReference type="Rhea" id="RHEA-COMP:11032"/>
        <dbReference type="ChEBI" id="CHEBI:29950"/>
        <dbReference type="ChEBI" id="CHEBI:57287"/>
        <dbReference type="ChEBI" id="CHEBI:57379"/>
        <dbReference type="ChEBI" id="CHEBI:74151"/>
        <dbReference type="EC" id="2.3.1.225"/>
    </reaction>
</comment>
<protein>
    <recommendedName>
        <fullName evidence="10">S-acyltransferase</fullName>
        <ecNumber evidence="10">2.3.1.225</ecNumber>
    </recommendedName>
    <alternativeName>
        <fullName evidence="10">Palmitoyltransferase</fullName>
    </alternativeName>
</protein>
<evidence type="ECO:0000313" key="12">
    <source>
        <dbReference type="Proteomes" id="UP000228380"/>
    </source>
</evidence>
<reference evidence="12" key="1">
    <citation type="journal article" date="2019" name="Nat. Commun.">
        <title>Genome-wide association mapping of date palm fruit traits.</title>
        <authorList>
            <person name="Hazzouri K.M."/>
            <person name="Gros-Balthazard M."/>
            <person name="Flowers J.M."/>
            <person name="Copetti D."/>
            <person name="Lemansour A."/>
            <person name="Lebrun M."/>
            <person name="Masmoudi K."/>
            <person name="Ferrand S."/>
            <person name="Dhar M.I."/>
            <person name="Fresquez Z.A."/>
            <person name="Rosas U."/>
            <person name="Zhang J."/>
            <person name="Talag J."/>
            <person name="Lee S."/>
            <person name="Kudrna D."/>
            <person name="Powell R.F."/>
            <person name="Leitch I.J."/>
            <person name="Krueger R.R."/>
            <person name="Wing R.A."/>
            <person name="Amiri K.M.A."/>
            <person name="Purugganan M.D."/>
        </authorList>
    </citation>
    <scope>NUCLEOTIDE SEQUENCE [LARGE SCALE GENOMIC DNA]</scope>
    <source>
        <strain evidence="12">cv. Khalas</strain>
    </source>
</reference>
<evidence type="ECO:0000256" key="3">
    <source>
        <dbReference type="ARBA" id="ARBA00022679"/>
    </source>
</evidence>
<dbReference type="PANTHER" id="PTHR22883">
    <property type="entry name" value="ZINC FINGER DHHC DOMAIN CONTAINING PROTEIN"/>
    <property type="match status" value="1"/>
</dbReference>
<dbReference type="GO" id="GO:0006612">
    <property type="term" value="P:protein targeting to membrane"/>
    <property type="evidence" value="ECO:0007669"/>
    <property type="project" value="TreeGrafter"/>
</dbReference>
<comment type="domain">
    <text evidence="10">The DHHC domain is required for palmitoyltransferase activity.</text>
</comment>
<evidence type="ECO:0000256" key="5">
    <source>
        <dbReference type="ARBA" id="ARBA00022989"/>
    </source>
</evidence>
<evidence type="ECO:0000313" key="14">
    <source>
        <dbReference type="RefSeq" id="XP_008811997.1"/>
    </source>
</evidence>
<feature type="domain" description="Palmitoyltransferase DHHC" evidence="11">
    <location>
        <begin position="162"/>
        <end position="278"/>
    </location>
</feature>
<keyword evidence="6 10" id="KW-0472">Membrane</keyword>
<evidence type="ECO:0000313" key="13">
    <source>
        <dbReference type="RefSeq" id="XP_008811981.1"/>
    </source>
</evidence>
<keyword evidence="4 10" id="KW-0812">Transmembrane</keyword>
<dbReference type="GeneID" id="103722986"/>
<dbReference type="InterPro" id="IPR039859">
    <property type="entry name" value="PFA4/ZDH16/20/ERF2-like"/>
</dbReference>
<dbReference type="InterPro" id="IPR001594">
    <property type="entry name" value="Palmitoyltrfase_DHHC"/>
</dbReference>